<dbReference type="PIRSF" id="PIRSF033101">
    <property type="entry name" value="UCP033101"/>
    <property type="match status" value="1"/>
</dbReference>
<dbReference type="GO" id="GO:0006508">
    <property type="term" value="P:proteolysis"/>
    <property type="evidence" value="ECO:0007669"/>
    <property type="project" value="UniProtKB-KW"/>
</dbReference>
<dbReference type="Pfam" id="PF10086">
    <property type="entry name" value="YhfC"/>
    <property type="match status" value="1"/>
</dbReference>
<keyword evidence="1" id="KW-0812">Transmembrane</keyword>
<feature type="transmembrane region" description="Helical" evidence="1">
    <location>
        <begin position="227"/>
        <end position="249"/>
    </location>
</feature>
<dbReference type="InterPro" id="IPR011397">
    <property type="entry name" value="YhfC"/>
</dbReference>
<keyword evidence="2" id="KW-0482">Metalloprotease</keyword>
<feature type="transmembrane region" description="Helical" evidence="1">
    <location>
        <begin position="6"/>
        <end position="25"/>
    </location>
</feature>
<keyword evidence="1" id="KW-0472">Membrane</keyword>
<protein>
    <submittedName>
        <fullName evidence="2">YhfC family intramembrane metalloprotease</fullName>
    </submittedName>
</protein>
<accession>A0A7T3RDU2</accession>
<reference evidence="2 3" key="1">
    <citation type="submission" date="2020-11" db="EMBL/GenBank/DDBJ databases">
        <title>Treponema Peruensis nv. sp., first commensal Treponema isolated from human feces.</title>
        <authorList>
            <person name="Belkhou C."/>
            <person name="Raes J."/>
        </authorList>
    </citation>
    <scope>NUCLEOTIDE SEQUENCE [LARGE SCALE GENOMIC DNA]</scope>
    <source>
        <strain evidence="2 3">RCC2812</strain>
    </source>
</reference>
<feature type="transmembrane region" description="Helical" evidence="1">
    <location>
        <begin position="37"/>
        <end position="59"/>
    </location>
</feature>
<evidence type="ECO:0000313" key="2">
    <source>
        <dbReference type="EMBL" id="QQA01309.1"/>
    </source>
</evidence>
<dbReference type="AlphaFoldDB" id="A0A7T3RDU2"/>
<dbReference type="GO" id="GO:0008237">
    <property type="term" value="F:metallopeptidase activity"/>
    <property type="evidence" value="ECO:0007669"/>
    <property type="project" value="UniProtKB-KW"/>
</dbReference>
<feature type="transmembrane region" description="Helical" evidence="1">
    <location>
        <begin position="123"/>
        <end position="145"/>
    </location>
</feature>
<proteinExistence type="predicted"/>
<dbReference type="RefSeq" id="WP_198442882.1">
    <property type="nucleotide sequence ID" value="NZ_CBCSHE010000013.1"/>
</dbReference>
<sequence length="261" mass="29015">MYNILNLSVTSAVLFALPLVVSVVWKKKFKSKVSLRYFFLGTVGFIVSARVLELAVHYFCIIQDNAVSRFINSNTAAFVIYGILMAGIFEEVGRYLIMIFFLKDNRTEINAITYGLGHGGIEVWIISLAATVTYLSVSIALRAGLPASDFDNTPGFETVLDTITNFTAFTGFLWVLERVVCMVLHVLFTLNVFYSVVYKKISLLFFAIASHAVVDIGAALYQRKVFPLVACEVWLLAGCAALAFATLYIRKRLAVTAQKQN</sequence>
<gene>
    <name evidence="2" type="ORF">IWA51_01425</name>
</gene>
<dbReference type="KEGG" id="tper:IWA51_01425"/>
<keyword evidence="2" id="KW-0378">Hydrolase</keyword>
<evidence type="ECO:0000256" key="1">
    <source>
        <dbReference type="SAM" id="Phobius"/>
    </source>
</evidence>
<dbReference type="Proteomes" id="UP000595224">
    <property type="component" value="Chromosome"/>
</dbReference>
<feature type="transmembrane region" description="Helical" evidence="1">
    <location>
        <begin position="79"/>
        <end position="102"/>
    </location>
</feature>
<name>A0A7T3RDU2_9SPIR</name>
<organism evidence="2 3">
    <name type="scientific">Treponema peruense</name>
    <dbReference type="NCBI Taxonomy" id="2787628"/>
    <lineage>
        <taxon>Bacteria</taxon>
        <taxon>Pseudomonadati</taxon>
        <taxon>Spirochaetota</taxon>
        <taxon>Spirochaetia</taxon>
        <taxon>Spirochaetales</taxon>
        <taxon>Treponemataceae</taxon>
        <taxon>Treponema</taxon>
    </lineage>
</organism>
<dbReference type="EMBL" id="CP064936">
    <property type="protein sequence ID" value="QQA01309.1"/>
    <property type="molecule type" value="Genomic_DNA"/>
</dbReference>
<keyword evidence="3" id="KW-1185">Reference proteome</keyword>
<keyword evidence="1" id="KW-1133">Transmembrane helix</keyword>
<keyword evidence="2" id="KW-0645">Protease</keyword>
<feature type="transmembrane region" description="Helical" evidence="1">
    <location>
        <begin position="201"/>
        <end position="221"/>
    </location>
</feature>
<evidence type="ECO:0000313" key="3">
    <source>
        <dbReference type="Proteomes" id="UP000595224"/>
    </source>
</evidence>
<feature type="transmembrane region" description="Helical" evidence="1">
    <location>
        <begin position="172"/>
        <end position="194"/>
    </location>
</feature>